<accession>A0A7W2AC89</accession>
<dbReference type="Gene3D" id="2.60.120.10">
    <property type="entry name" value="Jelly Rolls"/>
    <property type="match status" value="1"/>
</dbReference>
<gene>
    <name evidence="5" type="ORF">H1S06_07610</name>
</gene>
<dbReference type="EMBL" id="JACEMT010000043">
    <property type="protein sequence ID" value="MBA4502229.1"/>
    <property type="molecule type" value="Genomic_DNA"/>
</dbReference>
<keyword evidence="3" id="KW-0804">Transcription</keyword>
<dbReference type="InterPro" id="IPR011051">
    <property type="entry name" value="RmlC_Cupin_sf"/>
</dbReference>
<evidence type="ECO:0000256" key="1">
    <source>
        <dbReference type="ARBA" id="ARBA00023015"/>
    </source>
</evidence>
<dbReference type="InterPro" id="IPR018060">
    <property type="entry name" value="HTH_AraC"/>
</dbReference>
<dbReference type="PANTHER" id="PTHR46796">
    <property type="entry name" value="HTH-TYPE TRANSCRIPTIONAL ACTIVATOR RHAS-RELATED"/>
    <property type="match status" value="1"/>
</dbReference>
<dbReference type="GO" id="GO:0043565">
    <property type="term" value="F:sequence-specific DNA binding"/>
    <property type="evidence" value="ECO:0007669"/>
    <property type="project" value="InterPro"/>
</dbReference>
<keyword evidence="2" id="KW-0238">DNA-binding</keyword>
<dbReference type="AlphaFoldDB" id="A0A7W2AC89"/>
<keyword evidence="6" id="KW-1185">Reference proteome</keyword>
<feature type="domain" description="HTH araC/xylS-type" evidence="4">
    <location>
        <begin position="138"/>
        <end position="235"/>
    </location>
</feature>
<name>A0A7W2AC89_9GAMM</name>
<dbReference type="Gene3D" id="1.10.10.60">
    <property type="entry name" value="Homeodomain-like"/>
    <property type="match status" value="1"/>
</dbReference>
<dbReference type="InterPro" id="IPR014710">
    <property type="entry name" value="RmlC-like_jellyroll"/>
</dbReference>
<evidence type="ECO:0000259" key="4">
    <source>
        <dbReference type="PROSITE" id="PS01124"/>
    </source>
</evidence>
<sequence>MSNHLSIRSYSRRRRGHTHDFHQLVLPLRGVINIELDGFAGKVAPGECVVITRGKLHHFTANTEARFVIADMDVLPEGLVGADRIAFAINAPLVRYLDFIEAQLEHQINAEVERSMFATFALLLAEQKPMPQADPRIQRVLLHIDLHLPDKMAIRELAAVACLSETQFKKLFREQLGQTVMQYVTCQRMDKARAMLQHTDYSVQFIAGQVGYTDLSAFSRRFQACFGLTPSRLTQ</sequence>
<dbReference type="Pfam" id="PF12833">
    <property type="entry name" value="HTH_18"/>
    <property type="match status" value="1"/>
</dbReference>
<dbReference type="RefSeq" id="WP_181738845.1">
    <property type="nucleotide sequence ID" value="NZ_JACEMT010000043.1"/>
</dbReference>
<dbReference type="SUPFAM" id="SSF46689">
    <property type="entry name" value="Homeodomain-like"/>
    <property type="match status" value="2"/>
</dbReference>
<proteinExistence type="predicted"/>
<dbReference type="Proteomes" id="UP000538931">
    <property type="component" value="Unassembled WGS sequence"/>
</dbReference>
<organism evidence="5 6">
    <name type="scientific">Marinobacterium marinum</name>
    <dbReference type="NCBI Taxonomy" id="2756129"/>
    <lineage>
        <taxon>Bacteria</taxon>
        <taxon>Pseudomonadati</taxon>
        <taxon>Pseudomonadota</taxon>
        <taxon>Gammaproteobacteria</taxon>
        <taxon>Oceanospirillales</taxon>
        <taxon>Oceanospirillaceae</taxon>
        <taxon>Marinobacterium</taxon>
    </lineage>
</organism>
<keyword evidence="1" id="KW-0805">Transcription regulation</keyword>
<evidence type="ECO:0000313" key="6">
    <source>
        <dbReference type="Proteomes" id="UP000538931"/>
    </source>
</evidence>
<evidence type="ECO:0000313" key="5">
    <source>
        <dbReference type="EMBL" id="MBA4502229.1"/>
    </source>
</evidence>
<reference evidence="5 6" key="1">
    <citation type="submission" date="2020-07" db="EMBL/GenBank/DDBJ databases">
        <title>Bacterium isolated from marien macroalgae.</title>
        <authorList>
            <person name="Zhu K."/>
            <person name="Lu D."/>
            <person name="Du Z."/>
        </authorList>
    </citation>
    <scope>NUCLEOTIDE SEQUENCE [LARGE SCALE GENOMIC DNA]</scope>
    <source>
        <strain evidence="5 6">3-1745</strain>
    </source>
</reference>
<comment type="caution">
    <text evidence="5">The sequence shown here is derived from an EMBL/GenBank/DDBJ whole genome shotgun (WGS) entry which is preliminary data.</text>
</comment>
<evidence type="ECO:0000256" key="2">
    <source>
        <dbReference type="ARBA" id="ARBA00023125"/>
    </source>
</evidence>
<dbReference type="PROSITE" id="PS01124">
    <property type="entry name" value="HTH_ARAC_FAMILY_2"/>
    <property type="match status" value="1"/>
</dbReference>
<dbReference type="InterPro" id="IPR009057">
    <property type="entry name" value="Homeodomain-like_sf"/>
</dbReference>
<dbReference type="SMART" id="SM00342">
    <property type="entry name" value="HTH_ARAC"/>
    <property type="match status" value="1"/>
</dbReference>
<dbReference type="InterPro" id="IPR050204">
    <property type="entry name" value="AraC_XylS_family_regulators"/>
</dbReference>
<protein>
    <submittedName>
        <fullName evidence="5">Helix-turn-helix transcriptional regulator</fullName>
    </submittedName>
</protein>
<dbReference type="GO" id="GO:0003700">
    <property type="term" value="F:DNA-binding transcription factor activity"/>
    <property type="evidence" value="ECO:0007669"/>
    <property type="project" value="InterPro"/>
</dbReference>
<dbReference type="SUPFAM" id="SSF51182">
    <property type="entry name" value="RmlC-like cupins"/>
    <property type="match status" value="1"/>
</dbReference>
<evidence type="ECO:0000256" key="3">
    <source>
        <dbReference type="ARBA" id="ARBA00023163"/>
    </source>
</evidence>